<dbReference type="SUPFAM" id="SSF50370">
    <property type="entry name" value="Ricin B-like lectins"/>
    <property type="match status" value="1"/>
</dbReference>
<sequence length="324" mass="35058">MSDQQITVWAENFVCERESTEASSSDEVYFDFYAHTSSGANSTLLSQVFTSVDAGETHGFANAVLWQQAVPADGLTVAVIAWEEDGGIDERGRRERFQAILGTQGSGTAEGLTGLQIQSGERIWGYSSSHGALNGDDAIGGYVFRIPATGLGTAQDPSTFEAVIDGTGRGETRVRLRLRAHTGAPSRRVKLINVHSGKALTVHGATNDDGANVDQWTYQSGSNQHWSLESTPNGSKLINVHSGKALTVHGATNDDGANVDQWTYYPDQANQHWHLEDTGNGYKLTNVNSGKVLDVYGYSTDDGGNVIQWTDKGNANQRWYIQDV</sequence>
<dbReference type="PROSITE" id="PS50231">
    <property type="entry name" value="RICIN_B_LECTIN"/>
    <property type="match status" value="1"/>
</dbReference>
<dbReference type="Proteomes" id="UP000634660">
    <property type="component" value="Unassembled WGS sequence"/>
</dbReference>
<proteinExistence type="predicted"/>
<protein>
    <recommendedName>
        <fullName evidence="1">Ricin B lectin domain-containing protein</fullName>
    </recommendedName>
</protein>
<evidence type="ECO:0000313" key="3">
    <source>
        <dbReference type="EMBL" id="QEU77101.1"/>
    </source>
</evidence>
<reference evidence="3 4" key="2">
    <citation type="submission" date="2017-09" db="EMBL/GenBank/DDBJ databases">
        <authorList>
            <person name="Lee N."/>
            <person name="Cho B.-K."/>
        </authorList>
    </citation>
    <scope>NUCLEOTIDE SEQUENCE [LARGE SCALE GENOMIC DNA]</scope>
    <source>
        <strain evidence="3 4">ATCC 27467</strain>
    </source>
</reference>
<accession>A0A5P2UH59</accession>
<keyword evidence="4" id="KW-1185">Reference proteome</keyword>
<reference evidence="2" key="3">
    <citation type="submission" date="2020-09" db="EMBL/GenBank/DDBJ databases">
        <authorList>
            <person name="Sun Q."/>
            <person name="Ohkuma M."/>
        </authorList>
    </citation>
    <scope>NUCLEOTIDE SEQUENCE</scope>
    <source>
        <strain evidence="2">JCM 4834</strain>
    </source>
</reference>
<dbReference type="Proteomes" id="UP000326831">
    <property type="component" value="Chromosome"/>
</dbReference>
<feature type="domain" description="Ricin B lectin" evidence="1">
    <location>
        <begin position="186"/>
        <end position="322"/>
    </location>
</feature>
<organism evidence="3 4">
    <name type="scientific">Streptomyces subrutilus</name>
    <dbReference type="NCBI Taxonomy" id="36818"/>
    <lineage>
        <taxon>Bacteria</taxon>
        <taxon>Bacillati</taxon>
        <taxon>Actinomycetota</taxon>
        <taxon>Actinomycetes</taxon>
        <taxon>Kitasatosporales</taxon>
        <taxon>Streptomycetaceae</taxon>
        <taxon>Streptomyces</taxon>
    </lineage>
</organism>
<dbReference type="RefSeq" id="WP_150516200.1">
    <property type="nucleotide sequence ID" value="NZ_BMVX01000024.1"/>
</dbReference>
<evidence type="ECO:0000259" key="1">
    <source>
        <dbReference type="SMART" id="SM00458"/>
    </source>
</evidence>
<reference evidence="2" key="1">
    <citation type="journal article" date="2014" name="Int. J. Syst. Evol. Microbiol.">
        <title>Complete genome sequence of Corynebacterium casei LMG S-19264T (=DSM 44701T), isolated from a smear-ripened cheese.</title>
        <authorList>
            <consortium name="US DOE Joint Genome Institute (JGI-PGF)"/>
            <person name="Walter F."/>
            <person name="Albersmeier A."/>
            <person name="Kalinowski J."/>
            <person name="Ruckert C."/>
        </authorList>
    </citation>
    <scope>NUCLEOTIDE SEQUENCE</scope>
    <source>
        <strain evidence="2">JCM 4834</strain>
    </source>
</reference>
<evidence type="ECO:0000313" key="2">
    <source>
        <dbReference type="EMBL" id="GGZ86579.1"/>
    </source>
</evidence>
<gene>
    <name evidence="3" type="ORF">CP968_01165</name>
    <name evidence="2" type="ORF">GCM10010371_53190</name>
</gene>
<dbReference type="OrthoDB" id="4204978at2"/>
<dbReference type="InterPro" id="IPR035992">
    <property type="entry name" value="Ricin_B-like_lectins"/>
</dbReference>
<dbReference type="Pfam" id="PF14200">
    <property type="entry name" value="RicinB_lectin_2"/>
    <property type="match status" value="1"/>
</dbReference>
<dbReference type="AlphaFoldDB" id="A0A5P2UH59"/>
<name>A0A5P2UH59_9ACTN</name>
<dbReference type="EMBL" id="BMVX01000024">
    <property type="protein sequence ID" value="GGZ86579.1"/>
    <property type="molecule type" value="Genomic_DNA"/>
</dbReference>
<dbReference type="KEGG" id="ssub:CP968_01165"/>
<dbReference type="EMBL" id="CP023701">
    <property type="protein sequence ID" value="QEU77101.1"/>
    <property type="molecule type" value="Genomic_DNA"/>
</dbReference>
<dbReference type="Gene3D" id="2.80.10.50">
    <property type="match status" value="2"/>
</dbReference>
<dbReference type="InterPro" id="IPR000772">
    <property type="entry name" value="Ricin_B_lectin"/>
</dbReference>
<evidence type="ECO:0000313" key="4">
    <source>
        <dbReference type="Proteomes" id="UP000326831"/>
    </source>
</evidence>
<dbReference type="SMART" id="SM00458">
    <property type="entry name" value="RICIN"/>
    <property type="match status" value="1"/>
</dbReference>